<keyword evidence="1" id="KW-0472">Membrane</keyword>
<accession>A0A917AFX9</accession>
<feature type="transmembrane region" description="Helical" evidence="1">
    <location>
        <begin position="6"/>
        <end position="26"/>
    </location>
</feature>
<keyword evidence="4" id="KW-1185">Reference proteome</keyword>
<feature type="transmembrane region" description="Helical" evidence="1">
    <location>
        <begin position="116"/>
        <end position="137"/>
    </location>
</feature>
<proteinExistence type="predicted"/>
<keyword evidence="1" id="KW-0812">Transmembrane</keyword>
<feature type="transmembrane region" description="Helical" evidence="1">
    <location>
        <begin position="93"/>
        <end position="110"/>
    </location>
</feature>
<dbReference type="RefSeq" id="WP_188479444.1">
    <property type="nucleotide sequence ID" value="NZ_BMFJ01000002.1"/>
</dbReference>
<dbReference type="Proteomes" id="UP000612855">
    <property type="component" value="Unassembled WGS sequence"/>
</dbReference>
<evidence type="ECO:0000256" key="1">
    <source>
        <dbReference type="SAM" id="Phobius"/>
    </source>
</evidence>
<dbReference type="EMBL" id="BMFJ01000002">
    <property type="protein sequence ID" value="GGE47635.1"/>
    <property type="molecule type" value="Genomic_DNA"/>
</dbReference>
<dbReference type="Pfam" id="PF07331">
    <property type="entry name" value="TctB"/>
    <property type="match status" value="1"/>
</dbReference>
<gene>
    <name evidence="3" type="ORF">GCM10011360_38550</name>
</gene>
<dbReference type="AlphaFoldDB" id="A0A917AFX9"/>
<organism evidence="3 4">
    <name type="scientific">Primorskyibacter flagellatus</name>
    <dbReference type="NCBI Taxonomy" id="1387277"/>
    <lineage>
        <taxon>Bacteria</taxon>
        <taxon>Pseudomonadati</taxon>
        <taxon>Pseudomonadota</taxon>
        <taxon>Alphaproteobacteria</taxon>
        <taxon>Rhodobacterales</taxon>
        <taxon>Roseobacteraceae</taxon>
        <taxon>Primorskyibacter</taxon>
    </lineage>
</organism>
<dbReference type="InterPro" id="IPR009936">
    <property type="entry name" value="DUF1468"/>
</dbReference>
<reference evidence="4" key="1">
    <citation type="journal article" date="2019" name="Int. J. Syst. Evol. Microbiol.">
        <title>The Global Catalogue of Microorganisms (GCM) 10K type strain sequencing project: providing services to taxonomists for standard genome sequencing and annotation.</title>
        <authorList>
            <consortium name="The Broad Institute Genomics Platform"/>
            <consortium name="The Broad Institute Genome Sequencing Center for Infectious Disease"/>
            <person name="Wu L."/>
            <person name="Ma J."/>
        </authorList>
    </citation>
    <scope>NUCLEOTIDE SEQUENCE [LARGE SCALE GENOMIC DNA]</scope>
    <source>
        <strain evidence="4">CGMCC 1.12664</strain>
    </source>
</reference>
<evidence type="ECO:0000259" key="2">
    <source>
        <dbReference type="Pfam" id="PF07331"/>
    </source>
</evidence>
<feature type="transmembrane region" description="Helical" evidence="1">
    <location>
        <begin position="46"/>
        <end position="64"/>
    </location>
</feature>
<evidence type="ECO:0000313" key="3">
    <source>
        <dbReference type="EMBL" id="GGE47635.1"/>
    </source>
</evidence>
<protein>
    <recommendedName>
        <fullName evidence="2">DUF1468 domain-containing protein</fullName>
    </recommendedName>
</protein>
<evidence type="ECO:0000313" key="4">
    <source>
        <dbReference type="Proteomes" id="UP000612855"/>
    </source>
</evidence>
<feature type="domain" description="DUF1468" evidence="2">
    <location>
        <begin position="9"/>
        <end position="142"/>
    </location>
</feature>
<sequence length="142" mass="14763">MTPPLLNRLSGLAFAGFGAALLLWLIPAHTETVSYGFMRPDTLPKVCAWALLALGLVQAALAGGGVAVDFYETGIVAITALLSAAAVWGMGRFGFLVTGPVFAAVLVALIGERRPVWILAAVAGAPAITWLVVVWLLGRPLP</sequence>
<keyword evidence="1" id="KW-1133">Transmembrane helix</keyword>
<name>A0A917AFX9_9RHOB</name>
<comment type="caution">
    <text evidence="3">The sequence shown here is derived from an EMBL/GenBank/DDBJ whole genome shotgun (WGS) entry which is preliminary data.</text>
</comment>